<feature type="domain" description="HPt" evidence="2">
    <location>
        <begin position="17"/>
        <end position="106"/>
    </location>
</feature>
<dbReference type="GO" id="GO:0004672">
    <property type="term" value="F:protein kinase activity"/>
    <property type="evidence" value="ECO:0007669"/>
    <property type="project" value="UniProtKB-ARBA"/>
</dbReference>
<dbReference type="Proteomes" id="UP000470302">
    <property type="component" value="Unassembled WGS sequence"/>
</dbReference>
<dbReference type="GO" id="GO:0000160">
    <property type="term" value="P:phosphorelay signal transduction system"/>
    <property type="evidence" value="ECO:0007669"/>
    <property type="project" value="UniProtKB-KW"/>
</dbReference>
<proteinExistence type="predicted"/>
<comment type="caution">
    <text evidence="3">The sequence shown here is derived from an EMBL/GenBank/DDBJ whole genome shotgun (WGS) entry which is preliminary data.</text>
</comment>
<evidence type="ECO:0000259" key="2">
    <source>
        <dbReference type="Pfam" id="PF01627"/>
    </source>
</evidence>
<sequence length="118" mass="12699">MATPADPEYRARLAALSERFAATVPGTMAQIAEALAACRATAGDPPPEPELRRLHELLHGVAGSAGTFGFGMLGQQARRIEHLVRGVLTEHTGWPAVIPEVEQLLEWAARDAQATDYE</sequence>
<dbReference type="InterPro" id="IPR036641">
    <property type="entry name" value="HPT_dom_sf"/>
</dbReference>
<dbReference type="InterPro" id="IPR008207">
    <property type="entry name" value="Sig_transdc_His_kin_Hpt_dom"/>
</dbReference>
<dbReference type="SUPFAM" id="SSF47226">
    <property type="entry name" value="Histidine-containing phosphotransfer domain, HPT domain"/>
    <property type="match status" value="1"/>
</dbReference>
<dbReference type="AlphaFoldDB" id="A0A845GAI2"/>
<dbReference type="EMBL" id="WWCW01000148">
    <property type="protein sequence ID" value="MYM90901.1"/>
    <property type="molecule type" value="Genomic_DNA"/>
</dbReference>
<organism evidence="3 4">
    <name type="scientific">Duganella vulcania</name>
    <dbReference type="NCBI Taxonomy" id="2692166"/>
    <lineage>
        <taxon>Bacteria</taxon>
        <taxon>Pseudomonadati</taxon>
        <taxon>Pseudomonadota</taxon>
        <taxon>Betaproteobacteria</taxon>
        <taxon>Burkholderiales</taxon>
        <taxon>Oxalobacteraceae</taxon>
        <taxon>Telluria group</taxon>
        <taxon>Duganella</taxon>
    </lineage>
</organism>
<accession>A0A845GAI2</accession>
<reference evidence="3 4" key="1">
    <citation type="submission" date="2020-01" db="EMBL/GenBank/DDBJ databases">
        <title>Novel species isolated from a subtropical stream in China.</title>
        <authorList>
            <person name="Lu H."/>
        </authorList>
    </citation>
    <scope>NUCLEOTIDE SEQUENCE [LARGE SCALE GENOMIC DNA]</scope>
    <source>
        <strain evidence="3 4">FT82W</strain>
    </source>
</reference>
<evidence type="ECO:0000313" key="4">
    <source>
        <dbReference type="Proteomes" id="UP000470302"/>
    </source>
</evidence>
<protein>
    <submittedName>
        <fullName evidence="3">Hpt domain-containing protein</fullName>
    </submittedName>
</protein>
<dbReference type="Pfam" id="PF01627">
    <property type="entry name" value="Hpt"/>
    <property type="match status" value="1"/>
</dbReference>
<evidence type="ECO:0000256" key="1">
    <source>
        <dbReference type="ARBA" id="ARBA00023012"/>
    </source>
</evidence>
<dbReference type="RefSeq" id="WP_161099617.1">
    <property type="nucleotide sequence ID" value="NZ_WWCW01000148.1"/>
</dbReference>
<name>A0A845GAI2_9BURK</name>
<gene>
    <name evidence="3" type="ORF">GTP91_27470</name>
</gene>
<evidence type="ECO:0000313" key="3">
    <source>
        <dbReference type="EMBL" id="MYM90901.1"/>
    </source>
</evidence>
<keyword evidence="1" id="KW-0902">Two-component regulatory system</keyword>
<dbReference type="Gene3D" id="1.20.120.160">
    <property type="entry name" value="HPT domain"/>
    <property type="match status" value="1"/>
</dbReference>